<dbReference type="AlphaFoldDB" id="A0A923HA31"/>
<evidence type="ECO:0000313" key="3">
    <source>
        <dbReference type="Proteomes" id="UP000656244"/>
    </source>
</evidence>
<dbReference type="EMBL" id="JACNMF010000001">
    <property type="protein sequence ID" value="MBC3757151.1"/>
    <property type="molecule type" value="Genomic_DNA"/>
</dbReference>
<gene>
    <name evidence="2" type="ORF">H7U19_01960</name>
</gene>
<feature type="coiled-coil region" evidence="1">
    <location>
        <begin position="106"/>
        <end position="133"/>
    </location>
</feature>
<sequence>MFKSEPKSIVQFLATHFDLLRQLFDIQVKNEIILKSQVDETLKEFGSDIENQLFEHKILVEQNNDFVIYEPYFVLFEFVLQQFKPLLPEEIEKFGQSIRTLFLNIKEGINQDKNILLDRIEALSNEIKKFRNAVTNNTVSLLNESRELKANTRKIEYQEKVQNARYLIEYYIIPLNTILDINHSQSIYNELLAISQFSNNKRFDYSDESIRRQFEKLYNLLRQVVKDISQQSTVLSNELLPLLDRIRTESEYLQGFHLYLTNMNCYKGIKPPRLFSTSRDNLYNQYIYENTKEYFEQFKNEEDVFVEEEAYDIKQWIFNKREYKSQLNSKLPVTDFFSWCKKAIENENKDFDINNYFMLTSLIFEEEYDIEQDKERENISLKTKQGEFIMPKLKISKKENVSE</sequence>
<organism evidence="2 3">
    <name type="scientific">Hyunsoonleella aquatilis</name>
    <dbReference type="NCBI Taxonomy" id="2762758"/>
    <lineage>
        <taxon>Bacteria</taxon>
        <taxon>Pseudomonadati</taxon>
        <taxon>Bacteroidota</taxon>
        <taxon>Flavobacteriia</taxon>
        <taxon>Flavobacteriales</taxon>
        <taxon>Flavobacteriaceae</taxon>
    </lineage>
</organism>
<dbReference type="Proteomes" id="UP000656244">
    <property type="component" value="Unassembled WGS sequence"/>
</dbReference>
<reference evidence="2" key="1">
    <citation type="submission" date="2020-08" db="EMBL/GenBank/DDBJ databases">
        <title>Hyunsoonleella sp. strain SJ7 genome sequencing and assembly.</title>
        <authorList>
            <person name="Kim I."/>
        </authorList>
    </citation>
    <scope>NUCLEOTIDE SEQUENCE</scope>
    <source>
        <strain evidence="2">SJ7</strain>
    </source>
</reference>
<protein>
    <submittedName>
        <fullName evidence="2">Uncharacterized protein</fullName>
    </submittedName>
</protein>
<accession>A0A923HA31</accession>
<proteinExistence type="predicted"/>
<keyword evidence="1" id="KW-0175">Coiled coil</keyword>
<comment type="caution">
    <text evidence="2">The sequence shown here is derived from an EMBL/GenBank/DDBJ whole genome shotgun (WGS) entry which is preliminary data.</text>
</comment>
<keyword evidence="3" id="KW-1185">Reference proteome</keyword>
<name>A0A923HA31_9FLAO</name>
<dbReference type="RefSeq" id="WP_186558155.1">
    <property type="nucleotide sequence ID" value="NZ_JACNMF010000001.1"/>
</dbReference>
<evidence type="ECO:0000313" key="2">
    <source>
        <dbReference type="EMBL" id="MBC3757151.1"/>
    </source>
</evidence>
<evidence type="ECO:0000256" key="1">
    <source>
        <dbReference type="SAM" id="Coils"/>
    </source>
</evidence>